<dbReference type="InterPro" id="IPR007627">
    <property type="entry name" value="RNA_pol_sigma70_r2"/>
</dbReference>
<dbReference type="GO" id="GO:0003677">
    <property type="term" value="F:DNA binding"/>
    <property type="evidence" value="ECO:0007669"/>
    <property type="project" value="InterPro"/>
</dbReference>
<dbReference type="EMBL" id="QNBC01000151">
    <property type="protein sequence ID" value="RKX64550.1"/>
    <property type="molecule type" value="Genomic_DNA"/>
</dbReference>
<dbReference type="Pfam" id="PF04542">
    <property type="entry name" value="Sigma70_r2"/>
    <property type="match status" value="1"/>
</dbReference>
<protein>
    <recommendedName>
        <fullName evidence="9">RNA polymerase sigma factor</fullName>
    </recommendedName>
</protein>
<dbReference type="CDD" id="cd06171">
    <property type="entry name" value="Sigma70_r4"/>
    <property type="match status" value="1"/>
</dbReference>
<comment type="caution">
    <text evidence="7">The sequence shown here is derived from an EMBL/GenBank/DDBJ whole genome shotgun (WGS) entry which is preliminary data.</text>
</comment>
<dbReference type="Pfam" id="PF08281">
    <property type="entry name" value="Sigma70_r4_2"/>
    <property type="match status" value="1"/>
</dbReference>
<feature type="domain" description="RNA polymerase sigma-70 region 2" evidence="5">
    <location>
        <begin position="22"/>
        <end position="88"/>
    </location>
</feature>
<dbReference type="PANTHER" id="PTHR43133">
    <property type="entry name" value="RNA POLYMERASE ECF-TYPE SIGMA FACTO"/>
    <property type="match status" value="1"/>
</dbReference>
<keyword evidence="3" id="KW-0731">Sigma factor</keyword>
<dbReference type="GO" id="GO:0006352">
    <property type="term" value="P:DNA-templated transcription initiation"/>
    <property type="evidence" value="ECO:0007669"/>
    <property type="project" value="InterPro"/>
</dbReference>
<dbReference type="InterPro" id="IPR013249">
    <property type="entry name" value="RNA_pol_sigma70_r4_t2"/>
</dbReference>
<dbReference type="NCBIfam" id="TIGR02937">
    <property type="entry name" value="sigma70-ECF"/>
    <property type="match status" value="1"/>
</dbReference>
<name>A0A660S661_UNCT6</name>
<evidence type="ECO:0000313" key="7">
    <source>
        <dbReference type="EMBL" id="RKX64550.1"/>
    </source>
</evidence>
<dbReference type="SUPFAM" id="SSF88659">
    <property type="entry name" value="Sigma3 and sigma4 domains of RNA polymerase sigma factors"/>
    <property type="match status" value="1"/>
</dbReference>
<proteinExistence type="inferred from homology"/>
<evidence type="ECO:0000256" key="1">
    <source>
        <dbReference type="ARBA" id="ARBA00010641"/>
    </source>
</evidence>
<evidence type="ECO:0000259" key="5">
    <source>
        <dbReference type="Pfam" id="PF04542"/>
    </source>
</evidence>
<comment type="similarity">
    <text evidence="1">Belongs to the sigma-70 factor family. ECF subfamily.</text>
</comment>
<dbReference type="SUPFAM" id="SSF88946">
    <property type="entry name" value="Sigma2 domain of RNA polymerase sigma factors"/>
    <property type="match status" value="1"/>
</dbReference>
<dbReference type="InterPro" id="IPR013324">
    <property type="entry name" value="RNA_pol_sigma_r3/r4-like"/>
</dbReference>
<dbReference type="AlphaFoldDB" id="A0A660S661"/>
<reference evidence="7 8" key="1">
    <citation type="submission" date="2018-06" db="EMBL/GenBank/DDBJ databases">
        <title>Extensive metabolic versatility and redundancy in microbially diverse, dynamic hydrothermal sediments.</title>
        <authorList>
            <person name="Dombrowski N."/>
            <person name="Teske A."/>
            <person name="Baker B.J."/>
        </authorList>
    </citation>
    <scope>NUCLEOTIDE SEQUENCE [LARGE SCALE GENOMIC DNA]</scope>
    <source>
        <strain evidence="7">B35_G9</strain>
    </source>
</reference>
<feature type="domain" description="RNA polymerase sigma factor 70 region 4 type 2" evidence="6">
    <location>
        <begin position="112"/>
        <end position="162"/>
    </location>
</feature>
<evidence type="ECO:0000256" key="2">
    <source>
        <dbReference type="ARBA" id="ARBA00023015"/>
    </source>
</evidence>
<keyword evidence="4" id="KW-0804">Transcription</keyword>
<dbReference type="Gene3D" id="1.10.1740.10">
    <property type="match status" value="1"/>
</dbReference>
<dbReference type="InterPro" id="IPR013325">
    <property type="entry name" value="RNA_pol_sigma_r2"/>
</dbReference>
<evidence type="ECO:0008006" key="9">
    <source>
        <dbReference type="Google" id="ProtNLM"/>
    </source>
</evidence>
<dbReference type="InterPro" id="IPR036388">
    <property type="entry name" value="WH-like_DNA-bd_sf"/>
</dbReference>
<dbReference type="InterPro" id="IPR014284">
    <property type="entry name" value="RNA_pol_sigma-70_dom"/>
</dbReference>
<accession>A0A660S661</accession>
<evidence type="ECO:0000259" key="6">
    <source>
        <dbReference type="Pfam" id="PF08281"/>
    </source>
</evidence>
<evidence type="ECO:0000313" key="8">
    <source>
        <dbReference type="Proteomes" id="UP000282321"/>
    </source>
</evidence>
<dbReference type="InterPro" id="IPR039425">
    <property type="entry name" value="RNA_pol_sigma-70-like"/>
</dbReference>
<dbReference type="Proteomes" id="UP000282321">
    <property type="component" value="Unassembled WGS sequence"/>
</dbReference>
<keyword evidence="2" id="KW-0805">Transcription regulation</keyword>
<sequence length="173" mass="20606">MESDKELFIKTIKGSMKSFDILVDRYMKKAYFFAYGYVGDEETARDLSQDAFVKAYKERNRFNAHYSFGTWFFTILRNICLNYIKRRNIHPFVSMDSKYSYEENNKDDKIDIAKALHMLCERDRELLTLKYFDGFSYEEIAKILGIPLGSVMSGLFYAKKRMKDIIKRLYDET</sequence>
<dbReference type="PANTHER" id="PTHR43133:SF51">
    <property type="entry name" value="RNA POLYMERASE SIGMA FACTOR"/>
    <property type="match status" value="1"/>
</dbReference>
<organism evidence="7 8">
    <name type="scientific">candidate division TA06 bacterium</name>
    <dbReference type="NCBI Taxonomy" id="2250710"/>
    <lineage>
        <taxon>Bacteria</taxon>
        <taxon>Bacteria division TA06</taxon>
    </lineage>
</organism>
<dbReference type="Gene3D" id="1.10.10.10">
    <property type="entry name" value="Winged helix-like DNA-binding domain superfamily/Winged helix DNA-binding domain"/>
    <property type="match status" value="1"/>
</dbReference>
<evidence type="ECO:0000256" key="3">
    <source>
        <dbReference type="ARBA" id="ARBA00023082"/>
    </source>
</evidence>
<gene>
    <name evidence="7" type="ORF">DRP44_08110</name>
</gene>
<dbReference type="GO" id="GO:0016987">
    <property type="term" value="F:sigma factor activity"/>
    <property type="evidence" value="ECO:0007669"/>
    <property type="project" value="UniProtKB-KW"/>
</dbReference>
<evidence type="ECO:0000256" key="4">
    <source>
        <dbReference type="ARBA" id="ARBA00023163"/>
    </source>
</evidence>